<comment type="caution">
    <text evidence="1">The sequence shown here is derived from an EMBL/GenBank/DDBJ whole genome shotgun (WGS) entry which is preliminary data.</text>
</comment>
<sequence>MQMMVTSVCISPPKLTLFYGLRAPAISIESYLERIFRYADCSPSCFVVAYAYIDRFLEK</sequence>
<proteinExistence type="predicted"/>
<gene>
    <name evidence="1" type="ORF">O6H91_19G080900</name>
</gene>
<accession>A0ACC2AX36</accession>
<dbReference type="Proteomes" id="UP001162992">
    <property type="component" value="Chromosome 19"/>
</dbReference>
<name>A0ACC2AX36_DIPCM</name>
<protein>
    <submittedName>
        <fullName evidence="1">Uncharacterized protein</fullName>
    </submittedName>
</protein>
<organism evidence="1 2">
    <name type="scientific">Diphasiastrum complanatum</name>
    <name type="common">Issler's clubmoss</name>
    <name type="synonym">Lycopodium complanatum</name>
    <dbReference type="NCBI Taxonomy" id="34168"/>
    <lineage>
        <taxon>Eukaryota</taxon>
        <taxon>Viridiplantae</taxon>
        <taxon>Streptophyta</taxon>
        <taxon>Embryophyta</taxon>
        <taxon>Tracheophyta</taxon>
        <taxon>Lycopodiopsida</taxon>
        <taxon>Lycopodiales</taxon>
        <taxon>Lycopodiaceae</taxon>
        <taxon>Lycopodioideae</taxon>
        <taxon>Diphasiastrum</taxon>
    </lineage>
</organism>
<evidence type="ECO:0000313" key="1">
    <source>
        <dbReference type="EMBL" id="KAJ7522046.1"/>
    </source>
</evidence>
<dbReference type="EMBL" id="CM055110">
    <property type="protein sequence ID" value="KAJ7522046.1"/>
    <property type="molecule type" value="Genomic_DNA"/>
</dbReference>
<evidence type="ECO:0000313" key="2">
    <source>
        <dbReference type="Proteomes" id="UP001162992"/>
    </source>
</evidence>
<keyword evidence="2" id="KW-1185">Reference proteome</keyword>
<reference evidence="2" key="1">
    <citation type="journal article" date="2024" name="Proc. Natl. Acad. Sci. U.S.A.">
        <title>Extraordinary preservation of gene collinearity over three hundred million years revealed in homosporous lycophytes.</title>
        <authorList>
            <person name="Li C."/>
            <person name="Wickell D."/>
            <person name="Kuo L.Y."/>
            <person name="Chen X."/>
            <person name="Nie B."/>
            <person name="Liao X."/>
            <person name="Peng D."/>
            <person name="Ji J."/>
            <person name="Jenkins J."/>
            <person name="Williams M."/>
            <person name="Shu S."/>
            <person name="Plott C."/>
            <person name="Barry K."/>
            <person name="Rajasekar S."/>
            <person name="Grimwood J."/>
            <person name="Han X."/>
            <person name="Sun S."/>
            <person name="Hou Z."/>
            <person name="He W."/>
            <person name="Dai G."/>
            <person name="Sun C."/>
            <person name="Schmutz J."/>
            <person name="Leebens-Mack J.H."/>
            <person name="Li F.W."/>
            <person name="Wang L."/>
        </authorList>
    </citation>
    <scope>NUCLEOTIDE SEQUENCE [LARGE SCALE GENOMIC DNA]</scope>
    <source>
        <strain evidence="2">cv. PW_Plant_1</strain>
    </source>
</reference>